<evidence type="ECO:0000313" key="1">
    <source>
        <dbReference type="EMBL" id="MED6284609.1"/>
    </source>
</evidence>
<dbReference type="Proteomes" id="UP001352852">
    <property type="component" value="Unassembled WGS sequence"/>
</dbReference>
<dbReference type="EMBL" id="JAHUTJ010051168">
    <property type="protein sequence ID" value="MED6284609.1"/>
    <property type="molecule type" value="Genomic_DNA"/>
</dbReference>
<proteinExistence type="predicted"/>
<name>A0ABU7EDA5_9TELE</name>
<protein>
    <submittedName>
        <fullName evidence="1">Uncharacterized protein</fullName>
    </submittedName>
</protein>
<evidence type="ECO:0000313" key="2">
    <source>
        <dbReference type="Proteomes" id="UP001352852"/>
    </source>
</evidence>
<organism evidence="1 2">
    <name type="scientific">Characodon lateralis</name>
    <dbReference type="NCBI Taxonomy" id="208331"/>
    <lineage>
        <taxon>Eukaryota</taxon>
        <taxon>Metazoa</taxon>
        <taxon>Chordata</taxon>
        <taxon>Craniata</taxon>
        <taxon>Vertebrata</taxon>
        <taxon>Euteleostomi</taxon>
        <taxon>Actinopterygii</taxon>
        <taxon>Neopterygii</taxon>
        <taxon>Teleostei</taxon>
        <taxon>Neoteleostei</taxon>
        <taxon>Acanthomorphata</taxon>
        <taxon>Ovalentaria</taxon>
        <taxon>Atherinomorphae</taxon>
        <taxon>Cyprinodontiformes</taxon>
        <taxon>Goodeidae</taxon>
        <taxon>Characodon</taxon>
    </lineage>
</organism>
<gene>
    <name evidence="1" type="ORF">CHARACLAT_020799</name>
</gene>
<reference evidence="1 2" key="1">
    <citation type="submission" date="2021-06" db="EMBL/GenBank/DDBJ databases">
        <authorList>
            <person name="Palmer J.M."/>
        </authorList>
    </citation>
    <scope>NUCLEOTIDE SEQUENCE [LARGE SCALE GENOMIC DNA]</scope>
    <source>
        <strain evidence="1 2">CL_MEX2019</strain>
        <tissue evidence="1">Muscle</tissue>
    </source>
</reference>
<keyword evidence="2" id="KW-1185">Reference proteome</keyword>
<comment type="caution">
    <text evidence="1">The sequence shown here is derived from an EMBL/GenBank/DDBJ whole genome shotgun (WGS) entry which is preliminary data.</text>
</comment>
<sequence>MPRISVFRQRENGRGHIWVFAANNSTSAFEGSHCNAHFTLRPGAFNKRRFRKMTQFYSGKTVVLEENQP</sequence>
<accession>A0ABU7EDA5</accession>